<dbReference type="InterPro" id="IPR029044">
    <property type="entry name" value="Nucleotide-diphossugar_trans"/>
</dbReference>
<sequence length="1766" mass="190688">MSKLFRTVLAINAAFFCLAGIYEWTFYLSPARHSELLLPDSPVSAAKDHPSFWGFWGSPRNLRAIPGDARSTSLRRAAVIVFAYNRPGYLNETLRSLASLSGLSKVTVYISQDGSSSAVEHVVVENAANLSKPYSKGFEHWQRPRVAALGDKQPGHAWLSQHYKWGLERLFEPQRRHSHAIICEDDMQFSPDFLHLFAATAILLDKDPSLWCVSSWNDNGLVKDLDWDPKRMFRTSYFPGLGWMMRRQLWDEIGHDWPMQSWDHWMRLNSTSQGRECIAPELNRNRNIGERGANMDRSVFKKFLSKMTWNSQMVTDYGDLRYLLAENYNQNVRSLLDQAKPWPWQVEGVNVPPGKVFLFLYTTEAYAMLARRLRIWPFPRAHHYFLTILPYRHSTILMADSRFCNYLPESDRVRPTLGLQPWASTQGQSCSDACGQQEMLCSTPDFWFINSCETLREHFPCTHGCATELGPDLPNYVMGPDLETYQTCLVFQKQPKCNAAHPSTARLCPCVPLHERQLPEVAASQAEHPLGMASGTVDHTSNATSSASDHTLQHILRPALDGNESHTAALIMTNHIGEGASISEAEITNSQPAIHESSAEDEAKQLGEKEHNILLQRIQQSEDRQYMKGSADDAQASQHELVRGTFEARGRQVIAELCIPKTLTWKEPDLVAGQKPQEVTGRCDPCWSPPASTICSASWTRLSRPALKSTSRSPSVEQHRAGSSTLPCKGPPDRSMRGSCLLLLTWLSAALLSGPALAGGNSACDNHVCFSGVKQWCQGVCPFDPLNFGALCATTCAAAAGNASSCLNSTNDSTGQALLDTLDVLAPTCAVLGSYTQTTLTPCKDNTVDDGPCAAVQQNGDPCTSGCRDALNMINSNCRGYLATLIYYVAIPSHVSLNVLQTCGIGPFPNLNGGRPIPSMLPWITSDTGAPSPAPALPPAVTPSPGKATIEGAGQSPAPAPTDTFSSSMSDKKSSRVSSSLSAGVIAAIVVAAVMCALVLVLLALFLVQRRRQGTNTPSLIPGLGVSSKARPGKGGPAGGSSRGRNLKALGRTPKNGSFSLDANPSGFAHLMRDSESHSTASPQSQSELPVTGSGLSTQTSAFGVKGEGAGGSAGAPHIWSNASTQDWFLGANPAAGAVDAKGEKPWFSEVARLSPFPPPESMLEASQMEMYRHGVPGLGNQNSEALGHAVTINQSRQLEGAPMEGDDGMNWDLQPEQVQPCRTADGRPVILGTGAYGNVYKGILNGVTEVAIKVLHNDMDLPRFRQEISILKRCRDNNIVNYLGAFRQAGRTMLVTEFMGQGNLFKALQTHRRDATLCWRNRGHDIALNVARGLVYMHGCSPRVIHFDLKSPNILLNADGTAKIADVGLSRVLSQTHLSNPRFVGTFAWAAPELLTGTRCSEVVDVYSFGVVMWELITGEQPERGCLRAPRVPEECPKAVEELMDQCLLPTPELRPSALQVYERLLALQQGPSTPAPGSGSPLGFTPAQDPLSDASSAAFSAHHPPSPQMGQARTVPASPFQQQQGSRQNQRGASSLPSPFAPQELSSPPSAMPSSASSFSPTPPIVSPYQPPQRLGAGYAANVALPFQQAMNGNVGSEVIHQQSSAAASPSPFAEPFQQQQQTSAAASASPFADQSQQQLRPQPLTGPSPFAASHMQYASPPLSAIPESAGGYSSTADPASRTSSAAESSALPFSSLPPQQQQQQQQIMQQIPAGSRNNAGYPPLSPSRLNLGQGVLPGSNTDVTCHRKTMSMPTEADTATANH</sequence>
<dbReference type="InterPro" id="IPR052261">
    <property type="entry name" value="Glycosyltransferase_13"/>
</dbReference>
<evidence type="ECO:0000256" key="15">
    <source>
        <dbReference type="ARBA" id="ARBA00023034"/>
    </source>
</evidence>
<dbReference type="GO" id="GO:0005524">
    <property type="term" value="F:ATP binding"/>
    <property type="evidence" value="ECO:0007669"/>
    <property type="project" value="UniProtKB-UniRule"/>
</dbReference>
<evidence type="ECO:0000256" key="11">
    <source>
        <dbReference type="ARBA" id="ARBA00022777"/>
    </source>
</evidence>
<evidence type="ECO:0000313" key="25">
    <source>
        <dbReference type="EMBL" id="KAK9840086.1"/>
    </source>
</evidence>
<evidence type="ECO:0000256" key="13">
    <source>
        <dbReference type="ARBA" id="ARBA00022968"/>
    </source>
</evidence>
<feature type="compositionally biased region" description="Pro residues" evidence="22">
    <location>
        <begin position="932"/>
        <end position="942"/>
    </location>
</feature>
<evidence type="ECO:0000256" key="1">
    <source>
        <dbReference type="ARBA" id="ARBA00001936"/>
    </source>
</evidence>
<evidence type="ECO:0000256" key="8">
    <source>
        <dbReference type="ARBA" id="ARBA00022692"/>
    </source>
</evidence>
<feature type="region of interest" description="Disordered" evidence="22">
    <location>
        <begin position="1471"/>
        <end position="1573"/>
    </location>
</feature>
<protein>
    <recommendedName>
        <fullName evidence="18">alpha-1,3-mannosyl-glycoprotein 2-beta-N-acetylglucosaminyltransferase</fullName>
        <ecNumber evidence="18">2.4.1.101</ecNumber>
    </recommendedName>
    <alternativeName>
        <fullName evidence="19">N-glycosyl-oligosaccharide-glycoprotein N-acetylglucosaminyltransferase I</fullName>
    </alternativeName>
</protein>
<evidence type="ECO:0000313" key="26">
    <source>
        <dbReference type="Proteomes" id="UP001438707"/>
    </source>
</evidence>
<evidence type="ECO:0000256" key="14">
    <source>
        <dbReference type="ARBA" id="ARBA00022989"/>
    </source>
</evidence>
<feature type="transmembrane region" description="Helical" evidence="23">
    <location>
        <begin position="7"/>
        <end position="27"/>
    </location>
</feature>
<feature type="compositionally biased region" description="Polar residues" evidence="22">
    <location>
        <begin position="708"/>
        <end position="726"/>
    </location>
</feature>
<comment type="catalytic activity">
    <reaction evidence="20">
        <text>N(4)-(alpha-D-Man-(1-&gt;3)-[alpha-D-Man-(1-&gt;3)-[alpha-D-Man-(1-&gt;6)]-alpha-D-Man-(1-&gt;6)]-beta-D-Man-(1-&gt;4)-beta-D-GlcNAc-(1-&gt;4)-beta-D-GlcNAc)-L-asparaginyl-[protein] (N-glucan mannose isomer 5A1,2) + UDP-N-acetyl-alpha-D-glucosamine = N(4)-{beta-D-GlcNAc-(1-&gt;2)-alpha-D-Man-(1-&gt;3)-[alpha-D-Man-(1-&gt;3)-[alpha-D-Man-(1-&gt;6)]-alpha-D-Man-(1-&gt;6)]-beta-D-Man-(1-&gt;4)-beta-D-GlcNAc-(1-&gt;4)-beta-D-GlcNAc}-L-asparaginyl-[protein] + UDP + H(+)</text>
        <dbReference type="Rhea" id="RHEA:11456"/>
        <dbReference type="Rhea" id="RHEA-COMP:14367"/>
        <dbReference type="Rhea" id="RHEA-COMP:14368"/>
        <dbReference type="ChEBI" id="CHEBI:15378"/>
        <dbReference type="ChEBI" id="CHEBI:57705"/>
        <dbReference type="ChEBI" id="CHEBI:58223"/>
        <dbReference type="ChEBI" id="CHEBI:59087"/>
        <dbReference type="ChEBI" id="CHEBI:60625"/>
        <dbReference type="EC" id="2.4.1.101"/>
    </reaction>
</comment>
<feature type="binding site" evidence="21">
    <location>
        <position position="1254"/>
    </location>
    <ligand>
        <name>ATP</name>
        <dbReference type="ChEBI" id="CHEBI:30616"/>
    </ligand>
</feature>
<keyword evidence="6" id="KW-0328">Glycosyltransferase</keyword>
<evidence type="ECO:0000256" key="2">
    <source>
        <dbReference type="ARBA" id="ARBA00004323"/>
    </source>
</evidence>
<dbReference type="GO" id="GO:0046872">
    <property type="term" value="F:metal ion binding"/>
    <property type="evidence" value="ECO:0007669"/>
    <property type="project" value="UniProtKB-KW"/>
</dbReference>
<feature type="compositionally biased region" description="Low complexity" evidence="22">
    <location>
        <begin position="1548"/>
        <end position="1562"/>
    </location>
</feature>
<proteinExistence type="inferred from homology"/>
<comment type="pathway">
    <text evidence="3">Protein modification; protein glycosylation.</text>
</comment>
<feature type="compositionally biased region" description="Low complexity" evidence="22">
    <location>
        <begin position="1523"/>
        <end position="1537"/>
    </location>
</feature>
<gene>
    <name evidence="25" type="ORF">WJX74_003147</name>
</gene>
<keyword evidence="12 21" id="KW-0067">ATP-binding</keyword>
<keyword evidence="14 23" id="KW-1133">Transmembrane helix</keyword>
<feature type="compositionally biased region" description="Pro residues" evidence="22">
    <location>
        <begin position="1563"/>
        <end position="1573"/>
    </location>
</feature>
<keyword evidence="13" id="KW-0735">Signal-anchor</keyword>
<keyword evidence="11" id="KW-0418">Kinase</keyword>
<comment type="similarity">
    <text evidence="4">Belongs to the glycosyltransferase 13 family.</text>
</comment>
<feature type="region of interest" description="Disordered" evidence="22">
    <location>
        <begin position="1603"/>
        <end position="1766"/>
    </location>
</feature>
<evidence type="ECO:0000256" key="18">
    <source>
        <dbReference type="ARBA" id="ARBA00038949"/>
    </source>
</evidence>
<dbReference type="PANTHER" id="PTHR10468">
    <property type="entry name" value="PROTEIN O-LINKED-MANNOSE BETA-1,2-N-ACETYLGLUCOSAMINYLTRANSFERASE 1/ALPHA-1,3-MANNOSYL-GLYCOPROTEIN 2-BETA-N-ACETYLGLUCOSAMINYLTRANSFERASE"/>
    <property type="match status" value="1"/>
</dbReference>
<dbReference type="InterPro" id="IPR004139">
    <property type="entry name" value="Glyco_trans_13"/>
</dbReference>
<evidence type="ECO:0000256" key="9">
    <source>
        <dbReference type="ARBA" id="ARBA00022723"/>
    </source>
</evidence>
<evidence type="ECO:0000256" key="4">
    <source>
        <dbReference type="ARBA" id="ARBA00006492"/>
    </source>
</evidence>
<evidence type="ECO:0000256" key="23">
    <source>
        <dbReference type="SAM" id="Phobius"/>
    </source>
</evidence>
<dbReference type="PROSITE" id="PS00108">
    <property type="entry name" value="PROTEIN_KINASE_ST"/>
    <property type="match status" value="1"/>
</dbReference>
<evidence type="ECO:0000256" key="16">
    <source>
        <dbReference type="ARBA" id="ARBA00023136"/>
    </source>
</evidence>
<evidence type="ECO:0000256" key="19">
    <source>
        <dbReference type="ARBA" id="ARBA00041712"/>
    </source>
</evidence>
<dbReference type="Pfam" id="PF07714">
    <property type="entry name" value="PK_Tyr_Ser-Thr"/>
    <property type="match status" value="1"/>
</dbReference>
<dbReference type="FunFam" id="3.90.550.10:FF:000252">
    <property type="entry name" value="Protein O-linked-mannose beta-1,2-N-acetylglucosaminyltransferase 1"/>
    <property type="match status" value="1"/>
</dbReference>
<keyword evidence="5" id="KW-0723">Serine/threonine-protein kinase</keyword>
<dbReference type="EMBL" id="JALJOS010000004">
    <property type="protein sequence ID" value="KAK9840086.1"/>
    <property type="molecule type" value="Genomic_DNA"/>
</dbReference>
<dbReference type="EC" id="2.4.1.101" evidence="18"/>
<keyword evidence="15" id="KW-0333">Golgi apparatus</keyword>
<feature type="compositionally biased region" description="Low complexity" evidence="22">
    <location>
        <begin position="1604"/>
        <end position="1641"/>
    </location>
</feature>
<evidence type="ECO:0000256" key="21">
    <source>
        <dbReference type="PROSITE-ProRule" id="PRU10141"/>
    </source>
</evidence>
<comment type="subcellular location">
    <subcellularLocation>
        <location evidence="2">Golgi apparatus membrane</location>
        <topology evidence="2">Single-pass type II membrane protein</topology>
    </subcellularLocation>
</comment>
<feature type="region of interest" description="Disordered" evidence="22">
    <location>
        <begin position="706"/>
        <end position="732"/>
    </location>
</feature>
<keyword evidence="7" id="KW-0808">Transferase</keyword>
<reference evidence="25 26" key="1">
    <citation type="journal article" date="2024" name="Nat. Commun.">
        <title>Phylogenomics reveals the evolutionary origins of lichenization in chlorophyte algae.</title>
        <authorList>
            <person name="Puginier C."/>
            <person name="Libourel C."/>
            <person name="Otte J."/>
            <person name="Skaloud P."/>
            <person name="Haon M."/>
            <person name="Grisel S."/>
            <person name="Petersen M."/>
            <person name="Berrin J.G."/>
            <person name="Delaux P.M."/>
            <person name="Dal Grande F."/>
            <person name="Keller J."/>
        </authorList>
    </citation>
    <scope>NUCLEOTIDE SEQUENCE [LARGE SCALE GENOMIC DNA]</scope>
    <source>
        <strain evidence="25 26">SAG 2145</strain>
    </source>
</reference>
<feature type="domain" description="Protein kinase" evidence="24">
    <location>
        <begin position="1226"/>
        <end position="1469"/>
    </location>
</feature>
<feature type="compositionally biased region" description="Gly residues" evidence="22">
    <location>
        <begin position="1033"/>
        <end position="1042"/>
    </location>
</feature>
<feature type="compositionally biased region" description="Low complexity" evidence="22">
    <location>
        <begin position="1472"/>
        <end position="1505"/>
    </location>
</feature>
<evidence type="ECO:0000259" key="24">
    <source>
        <dbReference type="PROSITE" id="PS50011"/>
    </source>
</evidence>
<keyword evidence="10 21" id="KW-0547">Nucleotide-binding</keyword>
<feature type="compositionally biased region" description="Low complexity" evidence="22">
    <location>
        <begin position="1702"/>
        <end position="1714"/>
    </location>
</feature>
<feature type="compositionally biased region" description="Polar residues" evidence="22">
    <location>
        <begin position="1078"/>
        <end position="1101"/>
    </location>
</feature>
<dbReference type="PROSITE" id="PS50011">
    <property type="entry name" value="PROTEIN_KINASE_DOM"/>
    <property type="match status" value="1"/>
</dbReference>
<evidence type="ECO:0000256" key="3">
    <source>
        <dbReference type="ARBA" id="ARBA00004922"/>
    </source>
</evidence>
<name>A0AAW1S3T6_9CHLO</name>
<dbReference type="Proteomes" id="UP001438707">
    <property type="component" value="Unassembled WGS sequence"/>
</dbReference>
<organism evidence="25 26">
    <name type="scientific">Apatococcus lobatus</name>
    <dbReference type="NCBI Taxonomy" id="904363"/>
    <lineage>
        <taxon>Eukaryota</taxon>
        <taxon>Viridiplantae</taxon>
        <taxon>Chlorophyta</taxon>
        <taxon>core chlorophytes</taxon>
        <taxon>Trebouxiophyceae</taxon>
        <taxon>Chlorellales</taxon>
        <taxon>Chlorellaceae</taxon>
        <taxon>Apatococcus</taxon>
    </lineage>
</organism>
<comment type="cofactor">
    <cofactor evidence="1">
        <name>Mn(2+)</name>
        <dbReference type="ChEBI" id="CHEBI:29035"/>
    </cofactor>
</comment>
<evidence type="ECO:0000256" key="6">
    <source>
        <dbReference type="ARBA" id="ARBA00022676"/>
    </source>
</evidence>
<dbReference type="GO" id="GO:0004674">
    <property type="term" value="F:protein serine/threonine kinase activity"/>
    <property type="evidence" value="ECO:0007669"/>
    <property type="project" value="UniProtKB-KW"/>
</dbReference>
<dbReference type="InterPro" id="IPR001245">
    <property type="entry name" value="Ser-Thr/Tyr_kinase_cat_dom"/>
</dbReference>
<keyword evidence="9" id="KW-0479">Metal-binding</keyword>
<accession>A0AAW1S3T6</accession>
<dbReference type="SUPFAM" id="SSF53448">
    <property type="entry name" value="Nucleotide-diphospho-sugar transferases"/>
    <property type="match status" value="1"/>
</dbReference>
<feature type="region of interest" description="Disordered" evidence="22">
    <location>
        <begin position="928"/>
        <end position="973"/>
    </location>
</feature>
<dbReference type="GO" id="GO:0003827">
    <property type="term" value="F:alpha-1,3-mannosylglycoprotein 2-beta-N-acetylglucosaminyltransferase activity"/>
    <property type="evidence" value="ECO:0007669"/>
    <property type="project" value="UniProtKB-EC"/>
</dbReference>
<feature type="transmembrane region" description="Helical" evidence="23">
    <location>
        <begin position="981"/>
        <end position="1008"/>
    </location>
</feature>
<evidence type="ECO:0000256" key="20">
    <source>
        <dbReference type="ARBA" id="ARBA00049421"/>
    </source>
</evidence>
<dbReference type="SMART" id="SM00220">
    <property type="entry name" value="S_TKc"/>
    <property type="match status" value="1"/>
</dbReference>
<dbReference type="PANTHER" id="PTHR10468:SF0">
    <property type="entry name" value="ALPHA-1,3-MANNOSYL-GLYCOPROTEIN 2-BETA-N-ACETYLGLUCOSAMINYLTRANSFERASE"/>
    <property type="match status" value="1"/>
</dbReference>
<comment type="caution">
    <text evidence="25">The sequence shown here is derived from an EMBL/GenBank/DDBJ whole genome shotgun (WGS) entry which is preliminary data.</text>
</comment>
<evidence type="ECO:0000256" key="10">
    <source>
        <dbReference type="ARBA" id="ARBA00022741"/>
    </source>
</evidence>
<evidence type="ECO:0000256" key="17">
    <source>
        <dbReference type="ARBA" id="ARBA00023211"/>
    </source>
</evidence>
<dbReference type="InterPro" id="IPR000719">
    <property type="entry name" value="Prot_kinase_dom"/>
</dbReference>
<dbReference type="InterPro" id="IPR011009">
    <property type="entry name" value="Kinase-like_dom_sf"/>
</dbReference>
<dbReference type="Gene3D" id="1.10.510.10">
    <property type="entry name" value="Transferase(Phosphotransferase) domain 1"/>
    <property type="match status" value="1"/>
</dbReference>
<evidence type="ECO:0000256" key="5">
    <source>
        <dbReference type="ARBA" id="ARBA00022527"/>
    </source>
</evidence>
<dbReference type="InterPro" id="IPR017441">
    <property type="entry name" value="Protein_kinase_ATP_BS"/>
</dbReference>
<dbReference type="SUPFAM" id="SSF56112">
    <property type="entry name" value="Protein kinase-like (PK-like)"/>
    <property type="match status" value="1"/>
</dbReference>
<feature type="region of interest" description="Disordered" evidence="22">
    <location>
        <begin position="1016"/>
        <end position="1119"/>
    </location>
</feature>
<feature type="compositionally biased region" description="Low complexity" evidence="22">
    <location>
        <begin position="1682"/>
        <end position="1693"/>
    </location>
</feature>
<evidence type="ECO:0000256" key="22">
    <source>
        <dbReference type="SAM" id="MobiDB-lite"/>
    </source>
</evidence>
<dbReference type="PROSITE" id="PS00107">
    <property type="entry name" value="PROTEIN_KINASE_ATP"/>
    <property type="match status" value="1"/>
</dbReference>
<keyword evidence="16 23" id="KW-0472">Membrane</keyword>
<keyword evidence="26" id="KW-1185">Reference proteome</keyword>
<keyword evidence="17" id="KW-0464">Manganese</keyword>
<dbReference type="GO" id="GO:0000139">
    <property type="term" value="C:Golgi membrane"/>
    <property type="evidence" value="ECO:0007669"/>
    <property type="project" value="UniProtKB-SubCell"/>
</dbReference>
<dbReference type="CDD" id="cd13999">
    <property type="entry name" value="STKc_MAP3K-like"/>
    <property type="match status" value="1"/>
</dbReference>
<dbReference type="Pfam" id="PF03071">
    <property type="entry name" value="GNT-I"/>
    <property type="match status" value="1"/>
</dbReference>
<evidence type="ECO:0000256" key="12">
    <source>
        <dbReference type="ARBA" id="ARBA00022840"/>
    </source>
</evidence>
<keyword evidence="8 23" id="KW-0812">Transmembrane</keyword>
<evidence type="ECO:0000256" key="7">
    <source>
        <dbReference type="ARBA" id="ARBA00022679"/>
    </source>
</evidence>
<dbReference type="Gene3D" id="3.90.550.10">
    <property type="entry name" value="Spore Coat Polysaccharide Biosynthesis Protein SpsA, Chain A"/>
    <property type="match status" value="1"/>
</dbReference>
<dbReference type="InterPro" id="IPR008271">
    <property type="entry name" value="Ser/Thr_kinase_AS"/>
</dbReference>